<dbReference type="AlphaFoldDB" id="A0A1G6RCW3"/>
<keyword evidence="1" id="KW-0812">Transmembrane</keyword>
<keyword evidence="1" id="KW-0472">Membrane</keyword>
<dbReference type="STRING" id="1285928.SAMN04487894_105235"/>
<dbReference type="RefSeq" id="WP_176954393.1">
    <property type="nucleotide sequence ID" value="NZ_FMZO01000005.1"/>
</dbReference>
<sequence length="57" mass="6627">MQVPPYINKEKLMAFVTSAFIIYSILFLGRHAIKDAFTDLFWKLYDLIVKEQPAPGH</sequence>
<feature type="transmembrane region" description="Helical" evidence="1">
    <location>
        <begin position="12"/>
        <end position="33"/>
    </location>
</feature>
<evidence type="ECO:0000313" key="2">
    <source>
        <dbReference type="EMBL" id="SDD02378.1"/>
    </source>
</evidence>
<keyword evidence="3" id="KW-1185">Reference proteome</keyword>
<protein>
    <submittedName>
        <fullName evidence="2">Uncharacterized protein</fullName>
    </submittedName>
</protein>
<evidence type="ECO:0000256" key="1">
    <source>
        <dbReference type="SAM" id="Phobius"/>
    </source>
</evidence>
<gene>
    <name evidence="2" type="ORF">SAMN04487894_105235</name>
</gene>
<keyword evidence="1" id="KW-1133">Transmembrane helix</keyword>
<name>A0A1G6RCW3_NIADE</name>
<dbReference type="EMBL" id="FMZO01000005">
    <property type="protein sequence ID" value="SDD02378.1"/>
    <property type="molecule type" value="Genomic_DNA"/>
</dbReference>
<dbReference type="Proteomes" id="UP000198757">
    <property type="component" value="Unassembled WGS sequence"/>
</dbReference>
<accession>A0A1G6RCW3</accession>
<proteinExistence type="predicted"/>
<reference evidence="3" key="1">
    <citation type="submission" date="2016-10" db="EMBL/GenBank/DDBJ databases">
        <authorList>
            <person name="Varghese N."/>
            <person name="Submissions S."/>
        </authorList>
    </citation>
    <scope>NUCLEOTIDE SEQUENCE [LARGE SCALE GENOMIC DNA]</scope>
    <source>
        <strain evidence="3">DSM 25811 / CCM 8410 / LMG 26954 / E90</strain>
    </source>
</reference>
<evidence type="ECO:0000313" key="3">
    <source>
        <dbReference type="Proteomes" id="UP000198757"/>
    </source>
</evidence>
<organism evidence="2 3">
    <name type="scientific">Niabella drilacis (strain DSM 25811 / CCM 8410 / CCUG 62505 / LMG 26954 / E90)</name>
    <dbReference type="NCBI Taxonomy" id="1285928"/>
    <lineage>
        <taxon>Bacteria</taxon>
        <taxon>Pseudomonadati</taxon>
        <taxon>Bacteroidota</taxon>
        <taxon>Chitinophagia</taxon>
        <taxon>Chitinophagales</taxon>
        <taxon>Chitinophagaceae</taxon>
        <taxon>Niabella</taxon>
    </lineage>
</organism>